<dbReference type="OrthoDB" id="9766989at2"/>
<evidence type="ECO:0000256" key="1">
    <source>
        <dbReference type="ARBA" id="ARBA00022729"/>
    </source>
</evidence>
<dbReference type="GO" id="GO:0030975">
    <property type="term" value="F:thiamine binding"/>
    <property type="evidence" value="ECO:0007669"/>
    <property type="project" value="TreeGrafter"/>
</dbReference>
<dbReference type="SUPFAM" id="SSF53850">
    <property type="entry name" value="Periplasmic binding protein-like II"/>
    <property type="match status" value="1"/>
</dbReference>
<feature type="signal peptide" evidence="2">
    <location>
        <begin position="1"/>
        <end position="23"/>
    </location>
</feature>
<dbReference type="GO" id="GO:0015888">
    <property type="term" value="P:thiamine transport"/>
    <property type="evidence" value="ECO:0007669"/>
    <property type="project" value="TreeGrafter"/>
</dbReference>
<evidence type="ECO:0000256" key="2">
    <source>
        <dbReference type="SAM" id="SignalP"/>
    </source>
</evidence>
<dbReference type="PANTHER" id="PTHR30006:SF2">
    <property type="entry name" value="ABC TRANSPORTER SUBSTRATE-BINDING PROTEIN"/>
    <property type="match status" value="1"/>
</dbReference>
<sequence length="342" mass="36796">MSLRGSIAGAALLVMGAPGAASAQETLNLYCSVQVEWCQAVANTFSRTTGVRVNMTQKGSGETLAQIRAEAQNPRGDVWFGGTGDPHLVMAEEGLSEEYKSPKLEQLNAWAVKQAQDSKYRTVGVYAGILGIGFNPELLKKKNLPAPSCWADLTKPEYKGEVQMANPASSGTAYVAIATLVQLMGEEQAFDFLKKMHANVNAYPRSGTGPIKAVARGETSVSVSFIHDAVTEDLAGLPAKAVPPCEGTGMEVGSMSIVKGARNMESAKKFYEWALTPDAQRLGAEVGKQFHTPSNKSTPLPERAPRLDQVKIINYDFAKYGSSAERGRLIARWEKEVGSLPR</sequence>
<dbReference type="Proteomes" id="UP000239772">
    <property type="component" value="Unassembled WGS sequence"/>
</dbReference>
<evidence type="ECO:0000313" key="4">
    <source>
        <dbReference type="Proteomes" id="UP000239772"/>
    </source>
</evidence>
<comment type="caution">
    <text evidence="3">The sequence shown here is derived from an EMBL/GenBank/DDBJ whole genome shotgun (WGS) entry which is preliminary data.</text>
</comment>
<dbReference type="AlphaFoldDB" id="A0A2T1HRH5"/>
<dbReference type="GO" id="GO:0030976">
    <property type="term" value="F:thiamine pyrophosphate binding"/>
    <property type="evidence" value="ECO:0007669"/>
    <property type="project" value="TreeGrafter"/>
</dbReference>
<organism evidence="3 4">
    <name type="scientific">Alsobacter soli</name>
    <dbReference type="NCBI Taxonomy" id="2109933"/>
    <lineage>
        <taxon>Bacteria</taxon>
        <taxon>Pseudomonadati</taxon>
        <taxon>Pseudomonadota</taxon>
        <taxon>Alphaproteobacteria</taxon>
        <taxon>Hyphomicrobiales</taxon>
        <taxon>Alsobacteraceae</taxon>
        <taxon>Alsobacter</taxon>
    </lineage>
</organism>
<dbReference type="InterPro" id="IPR026045">
    <property type="entry name" value="Ferric-bd"/>
</dbReference>
<accession>A0A2T1HRH5</accession>
<dbReference type="GO" id="GO:0030288">
    <property type="term" value="C:outer membrane-bounded periplasmic space"/>
    <property type="evidence" value="ECO:0007669"/>
    <property type="project" value="TreeGrafter"/>
</dbReference>
<keyword evidence="1 2" id="KW-0732">Signal</keyword>
<dbReference type="PANTHER" id="PTHR30006">
    <property type="entry name" value="THIAMINE-BINDING PERIPLASMIC PROTEIN-RELATED"/>
    <property type="match status" value="1"/>
</dbReference>
<dbReference type="Gene3D" id="3.40.190.10">
    <property type="entry name" value="Periplasmic binding protein-like II"/>
    <property type="match status" value="2"/>
</dbReference>
<dbReference type="EMBL" id="PVZS01000015">
    <property type="protein sequence ID" value="PSC04245.1"/>
    <property type="molecule type" value="Genomic_DNA"/>
</dbReference>
<name>A0A2T1HRH5_9HYPH</name>
<keyword evidence="4" id="KW-1185">Reference proteome</keyword>
<dbReference type="CDD" id="cd13544">
    <property type="entry name" value="PBP2_Fbp_like_1"/>
    <property type="match status" value="1"/>
</dbReference>
<dbReference type="Pfam" id="PF13343">
    <property type="entry name" value="SBP_bac_6"/>
    <property type="match status" value="1"/>
</dbReference>
<gene>
    <name evidence="3" type="ORF">SLNSH_14725</name>
</gene>
<protein>
    <submittedName>
        <fullName evidence="3">Iron ABC transporter substrate-binding protein</fullName>
    </submittedName>
</protein>
<dbReference type="PIRSF" id="PIRSF002825">
    <property type="entry name" value="CfbpA"/>
    <property type="match status" value="1"/>
</dbReference>
<evidence type="ECO:0000313" key="3">
    <source>
        <dbReference type="EMBL" id="PSC04245.1"/>
    </source>
</evidence>
<reference evidence="4" key="1">
    <citation type="submission" date="2018-03" db="EMBL/GenBank/DDBJ databases">
        <authorList>
            <person name="Sun L."/>
            <person name="Liu H."/>
            <person name="Chen W."/>
            <person name="Huang K."/>
            <person name="Liu W."/>
            <person name="Gao X."/>
        </authorList>
    </citation>
    <scope>NUCLEOTIDE SEQUENCE [LARGE SCALE GENOMIC DNA]</scope>
    <source>
        <strain evidence="4">SH9</strain>
    </source>
</reference>
<feature type="chain" id="PRO_5015678209" evidence="2">
    <location>
        <begin position="24"/>
        <end position="342"/>
    </location>
</feature>
<proteinExistence type="predicted"/>